<dbReference type="InterPro" id="IPR032710">
    <property type="entry name" value="NTF2-like_dom_sf"/>
</dbReference>
<evidence type="ECO:0000313" key="2">
    <source>
        <dbReference type="EMBL" id="MCT7317398.1"/>
    </source>
</evidence>
<evidence type="ECO:0000259" key="1">
    <source>
        <dbReference type="Pfam" id="PF13474"/>
    </source>
</evidence>
<dbReference type="Gene3D" id="3.10.450.50">
    <property type="match status" value="1"/>
</dbReference>
<feature type="domain" description="SnoaL-like" evidence="1">
    <location>
        <begin position="15"/>
        <end position="136"/>
    </location>
</feature>
<dbReference type="AlphaFoldDB" id="A0AAE3I4A1"/>
<protein>
    <submittedName>
        <fullName evidence="2">Nuclear transport factor 2 family protein</fullName>
    </submittedName>
</protein>
<proteinExistence type="predicted"/>
<accession>A0AAE3I4A1</accession>
<gene>
    <name evidence="2" type="ORF">N5I87_15415</name>
</gene>
<dbReference type="Proteomes" id="UP001164374">
    <property type="component" value="Unassembled WGS sequence"/>
</dbReference>
<dbReference type="Pfam" id="PF13474">
    <property type="entry name" value="SnoaL_3"/>
    <property type="match status" value="1"/>
</dbReference>
<dbReference type="RefSeq" id="WP_260800114.1">
    <property type="nucleotide sequence ID" value="NZ_JAOCQJ010000004.1"/>
</dbReference>
<dbReference type="InterPro" id="IPR037401">
    <property type="entry name" value="SnoaL-like"/>
</dbReference>
<evidence type="ECO:0000313" key="3">
    <source>
        <dbReference type="Proteomes" id="UP001164374"/>
    </source>
</evidence>
<dbReference type="SUPFAM" id="SSF54427">
    <property type="entry name" value="NTF2-like"/>
    <property type="match status" value="1"/>
</dbReference>
<reference evidence="2" key="1">
    <citation type="journal article" date="2023" name="Front. Microbiol.">
        <title>Ralstonia chuxiongensis sp. nov., Ralstonia mojiangensis sp. nov., and Ralstonia soli sp. nov., isolated from tobacco fields, are three novel species in the family Burkholderiaceae.</title>
        <authorList>
            <person name="Lu C.H."/>
            <person name="Zhang Y.Y."/>
            <person name="Jiang N."/>
            <person name="Chen W."/>
            <person name="Shao X."/>
            <person name="Zhao Z.M."/>
            <person name="Lu W.L."/>
            <person name="Hu X."/>
            <person name="Xi Y.X."/>
            <person name="Zou S.Y."/>
            <person name="Wei Q.J."/>
            <person name="Lin Z.L."/>
            <person name="Gong L."/>
            <person name="Gai X.T."/>
            <person name="Zhang L.Q."/>
            <person name="Li J.Y."/>
            <person name="Jin Y."/>
            <person name="Xia Z.Y."/>
        </authorList>
    </citation>
    <scope>NUCLEOTIDE SEQUENCE</scope>
    <source>
        <strain evidence="2">22TCCZM01-4</strain>
    </source>
</reference>
<organism evidence="2 3">
    <name type="scientific">Ralstonia mojiangensis</name>
    <dbReference type="NCBI Taxonomy" id="2953895"/>
    <lineage>
        <taxon>Bacteria</taxon>
        <taxon>Pseudomonadati</taxon>
        <taxon>Pseudomonadota</taxon>
        <taxon>Betaproteobacteria</taxon>
        <taxon>Burkholderiales</taxon>
        <taxon>Burkholderiaceae</taxon>
        <taxon>Ralstonia</taxon>
    </lineage>
</organism>
<reference evidence="2" key="2">
    <citation type="submission" date="2023-02" db="EMBL/GenBank/DDBJ databases">
        <authorList>
            <person name="Lu C.-H."/>
        </authorList>
    </citation>
    <scope>NUCLEOTIDE SEQUENCE</scope>
    <source>
        <strain evidence="2">22TCCZM01-4</strain>
    </source>
</reference>
<dbReference type="EMBL" id="JAOCQJ010000004">
    <property type="protein sequence ID" value="MCT7317398.1"/>
    <property type="molecule type" value="Genomic_DNA"/>
</dbReference>
<sequence>MTITTTAAGDEAQLRTLIDEWAAAIRAKDVDAVMRHYAHDVVVFDVMPPLFVKGVDAYRRNWQGWFDALEGQADFQFTELHLEVSGDLAYCFSVNRLRARYRDGAKHDAQTRATVCFRKHDGHWQVVHEHASVPMPMPMPMPVPEPACG</sequence>
<comment type="caution">
    <text evidence="2">The sequence shown here is derived from an EMBL/GenBank/DDBJ whole genome shotgun (WGS) entry which is preliminary data.</text>
</comment>
<name>A0AAE3I4A1_9RALS</name>